<dbReference type="GO" id="GO:0004019">
    <property type="term" value="F:adenylosuccinate synthase activity"/>
    <property type="evidence" value="ECO:0007669"/>
    <property type="project" value="UniProtKB-UniRule"/>
</dbReference>
<keyword evidence="5 10" id="KW-0479">Metal-binding</keyword>
<comment type="subunit">
    <text evidence="2 10">Homodimer.</text>
</comment>
<dbReference type="EMBL" id="BLKI01000087">
    <property type="protein sequence ID" value="GFF91523.1"/>
    <property type="molecule type" value="Genomic_DNA"/>
</dbReference>
<evidence type="ECO:0000256" key="2">
    <source>
        <dbReference type="ARBA" id="ARBA00011738"/>
    </source>
</evidence>
<dbReference type="EMBL" id="BCLY01000016">
    <property type="protein sequence ID" value="GAQ10421.1"/>
    <property type="molecule type" value="Genomic_DNA"/>
</dbReference>
<dbReference type="InterPro" id="IPR001114">
    <property type="entry name" value="Adenylosuccinate_synthetase"/>
</dbReference>
<evidence type="ECO:0000313" key="16">
    <source>
        <dbReference type="Proteomes" id="UP000051487"/>
    </source>
</evidence>
<dbReference type="GO" id="GO:0044208">
    <property type="term" value="P:'de novo' AMP biosynthetic process"/>
    <property type="evidence" value="ECO:0007669"/>
    <property type="project" value="UniProtKB-UniRule"/>
</dbReference>
<feature type="binding site" evidence="10">
    <location>
        <position position="130"/>
    </location>
    <ligand>
        <name>IMP</name>
        <dbReference type="ChEBI" id="CHEBI:58053"/>
    </ligand>
</feature>
<dbReference type="SUPFAM" id="SSF52540">
    <property type="entry name" value="P-loop containing nucleoside triphosphate hydrolases"/>
    <property type="match status" value="1"/>
</dbReference>
<comment type="subcellular location">
    <subcellularLocation>
        <location evidence="10">Cytoplasm</location>
    </subcellularLocation>
</comment>
<gene>
    <name evidence="13" type="ORF">ALT_7742</name>
    <name evidence="15" type="ORF">CNMCM8927_000502</name>
    <name evidence="14" type="ORF">IFM60648_09434</name>
</gene>
<feature type="binding site" evidence="10">
    <location>
        <position position="220"/>
    </location>
    <ligand>
        <name>IMP</name>
        <dbReference type="ChEBI" id="CHEBI:58053"/>
    </ligand>
</feature>
<dbReference type="HAMAP" id="MF_00011">
    <property type="entry name" value="Adenylosucc_synth"/>
    <property type="match status" value="1"/>
</dbReference>
<evidence type="ECO:0000313" key="17">
    <source>
        <dbReference type="Proteomes" id="UP000465220"/>
    </source>
</evidence>
<dbReference type="Proteomes" id="UP000051487">
    <property type="component" value="Unassembled WGS sequence"/>
</dbReference>
<keyword evidence="8 10" id="KW-0460">Magnesium</keyword>
<comment type="caution">
    <text evidence="15">The sequence shown here is derived from an EMBL/GenBank/DDBJ whole genome shotgun (WGS) entry which is preliminary data.</text>
</comment>
<protein>
    <recommendedName>
        <fullName evidence="10 12">Adenylosuccinate synthetase</fullName>
        <shortName evidence="10">AMPSase</shortName>
        <shortName evidence="10">AdSS</shortName>
        <ecNumber evidence="10 12">6.3.4.4</ecNumber>
    </recommendedName>
    <alternativeName>
        <fullName evidence="10">IMP--aspartate ligase</fullName>
    </alternativeName>
</protein>
<dbReference type="CDD" id="cd03108">
    <property type="entry name" value="AdSS"/>
    <property type="match status" value="1"/>
</dbReference>
<evidence type="ECO:0000313" key="13">
    <source>
        <dbReference type="EMBL" id="GAQ10421.1"/>
    </source>
</evidence>
<evidence type="ECO:0000256" key="6">
    <source>
        <dbReference type="ARBA" id="ARBA00022741"/>
    </source>
</evidence>
<organism evidence="15 18">
    <name type="scientific">Aspergillus lentulus</name>
    <dbReference type="NCBI Taxonomy" id="293939"/>
    <lineage>
        <taxon>Eukaryota</taxon>
        <taxon>Fungi</taxon>
        <taxon>Dikarya</taxon>
        <taxon>Ascomycota</taxon>
        <taxon>Pezizomycotina</taxon>
        <taxon>Eurotiomycetes</taxon>
        <taxon>Eurotiomycetidae</taxon>
        <taxon>Eurotiales</taxon>
        <taxon>Aspergillaceae</taxon>
        <taxon>Aspergillus</taxon>
        <taxon>Aspergillus subgen. Fumigati</taxon>
    </lineage>
</organism>
<keyword evidence="3 10" id="KW-0963">Cytoplasm</keyword>
<feature type="binding site" evidence="10">
    <location>
        <position position="235"/>
    </location>
    <ligand>
        <name>IMP</name>
        <dbReference type="ChEBI" id="CHEBI:58053"/>
    </ligand>
</feature>
<dbReference type="NCBIfam" id="TIGR00184">
    <property type="entry name" value="purA"/>
    <property type="match status" value="1"/>
</dbReference>
<dbReference type="InterPro" id="IPR027417">
    <property type="entry name" value="P-loop_NTPase"/>
</dbReference>
<feature type="binding site" evidence="10">
    <location>
        <begin position="327"/>
        <end position="329"/>
    </location>
    <ligand>
        <name>GTP</name>
        <dbReference type="ChEBI" id="CHEBI:37565"/>
    </ligand>
</feature>
<feature type="active site" description="Proton donor" evidence="10">
    <location>
        <position position="41"/>
    </location>
</feature>
<dbReference type="PROSITE" id="PS00513">
    <property type="entry name" value="ADENYLOSUCCIN_SYN_2"/>
    <property type="match status" value="1"/>
</dbReference>
<evidence type="ECO:0000256" key="3">
    <source>
        <dbReference type="ARBA" id="ARBA00022490"/>
    </source>
</evidence>
<dbReference type="AlphaFoldDB" id="A0AAN6BLQ0"/>
<dbReference type="InterPro" id="IPR042109">
    <property type="entry name" value="Adenylosuccinate_synth_dom1"/>
</dbReference>
<dbReference type="PROSITE" id="PS01266">
    <property type="entry name" value="ADENYLOSUCCIN_SYN_1"/>
    <property type="match status" value="1"/>
</dbReference>
<dbReference type="GO" id="GO:0000287">
    <property type="term" value="F:magnesium ion binding"/>
    <property type="evidence" value="ECO:0007669"/>
    <property type="project" value="UniProtKB-UniRule"/>
</dbReference>
<comment type="similarity">
    <text evidence="10 12">Belongs to the adenylosuccinate synthetase family.</text>
</comment>
<reference evidence="15" key="2">
    <citation type="journal article" date="2020" name="bioRxiv">
        <title>Genomic and phenotypic heterogeneity of clinical isolates of the human pathogens Aspergillus fumigatus, Aspergillus lentulus and Aspergillus fumigatiaffinis.</title>
        <authorList>
            <person name="dos Santos R.A.C."/>
            <person name="Steenwyk J.L."/>
            <person name="Rivero-Menendez O."/>
            <person name="Mead M.E."/>
            <person name="Silva L.P."/>
            <person name="Bastos R.W."/>
            <person name="Alastruey-Izquierdo A."/>
            <person name="Goldman G.H."/>
            <person name="Rokas A."/>
        </authorList>
    </citation>
    <scope>NUCLEOTIDE SEQUENCE</scope>
    <source>
        <strain evidence="15">CNM-CM8927</strain>
    </source>
</reference>
<reference evidence="14 17" key="3">
    <citation type="submission" date="2020-01" db="EMBL/GenBank/DDBJ databases">
        <title>Draft genome sequence of Aspergillus lentulus IFM 60648.</title>
        <authorList>
            <person name="Takahashi H."/>
            <person name="Yaguchi T."/>
        </authorList>
    </citation>
    <scope>NUCLEOTIDE SEQUENCE [LARGE SCALE GENOMIC DNA]</scope>
    <source>
        <strain evidence="14 17">IFM 60648</strain>
    </source>
</reference>
<feature type="binding site" evidence="10">
    <location>
        <position position="13"/>
    </location>
    <ligand>
        <name>Mg(2+)</name>
        <dbReference type="ChEBI" id="CHEBI:18420"/>
    </ligand>
</feature>
<name>A0AAN6BLQ0_ASPLE</name>
<comment type="catalytic activity">
    <reaction evidence="10 12">
        <text>IMP + L-aspartate + GTP = N(6)-(1,2-dicarboxyethyl)-AMP + GDP + phosphate + 2 H(+)</text>
        <dbReference type="Rhea" id="RHEA:15753"/>
        <dbReference type="ChEBI" id="CHEBI:15378"/>
        <dbReference type="ChEBI" id="CHEBI:29991"/>
        <dbReference type="ChEBI" id="CHEBI:37565"/>
        <dbReference type="ChEBI" id="CHEBI:43474"/>
        <dbReference type="ChEBI" id="CHEBI:57567"/>
        <dbReference type="ChEBI" id="CHEBI:58053"/>
        <dbReference type="ChEBI" id="CHEBI:58189"/>
        <dbReference type="EC" id="6.3.4.4"/>
    </reaction>
</comment>
<dbReference type="GO" id="GO:0046040">
    <property type="term" value="P:IMP metabolic process"/>
    <property type="evidence" value="ECO:0007669"/>
    <property type="project" value="TreeGrafter"/>
</dbReference>
<keyword evidence="9 10" id="KW-0342">GTP-binding</keyword>
<dbReference type="Proteomes" id="UP000649114">
    <property type="component" value="Unassembled WGS sequence"/>
</dbReference>
<comment type="cofactor">
    <cofactor evidence="10">
        <name>Mg(2+)</name>
        <dbReference type="ChEBI" id="CHEBI:18420"/>
    </cofactor>
    <text evidence="10">Binds 1 Mg(2+) ion per subunit.</text>
</comment>
<dbReference type="PANTHER" id="PTHR11846:SF0">
    <property type="entry name" value="ADENYLOSUCCINATE SYNTHETASE"/>
    <property type="match status" value="1"/>
</dbReference>
<dbReference type="Gene3D" id="3.40.440.10">
    <property type="entry name" value="Adenylosuccinate Synthetase, subunit A, domain 1"/>
    <property type="match status" value="1"/>
</dbReference>
<comment type="pathway">
    <text evidence="10 12">Purine metabolism; AMP biosynthesis via de novo pathway; AMP from IMP: step 1/2.</text>
</comment>
<dbReference type="FunFam" id="1.10.300.10:FF:000001">
    <property type="entry name" value="Adenylosuccinate synthetase"/>
    <property type="match status" value="1"/>
</dbReference>
<evidence type="ECO:0000256" key="11">
    <source>
        <dbReference type="PROSITE-ProRule" id="PRU10134"/>
    </source>
</evidence>
<evidence type="ECO:0000313" key="18">
    <source>
        <dbReference type="Proteomes" id="UP000649114"/>
    </source>
</evidence>
<evidence type="ECO:0000256" key="8">
    <source>
        <dbReference type="ARBA" id="ARBA00022842"/>
    </source>
</evidence>
<evidence type="ECO:0000256" key="1">
    <source>
        <dbReference type="ARBA" id="ARBA00003779"/>
    </source>
</evidence>
<dbReference type="PANTHER" id="PTHR11846">
    <property type="entry name" value="ADENYLOSUCCINATE SYNTHETASE"/>
    <property type="match status" value="1"/>
</dbReference>
<dbReference type="EC" id="6.3.4.4" evidence="10 12"/>
<evidence type="ECO:0000256" key="4">
    <source>
        <dbReference type="ARBA" id="ARBA00022598"/>
    </source>
</evidence>
<keyword evidence="4 10" id="KW-0436">Ligase</keyword>
<dbReference type="GO" id="GO:0005525">
    <property type="term" value="F:GTP binding"/>
    <property type="evidence" value="ECO:0007669"/>
    <property type="project" value="UniProtKB-UniRule"/>
</dbReference>
<keyword evidence="7 10" id="KW-0658">Purine biosynthesis</keyword>
<dbReference type="InterPro" id="IPR042110">
    <property type="entry name" value="Adenylosuccinate_synth_dom2"/>
</dbReference>
<dbReference type="NCBIfam" id="NF002223">
    <property type="entry name" value="PRK01117.1"/>
    <property type="match status" value="1"/>
</dbReference>
<sequence length="424" mass="46595">MGITIVLGSQWGDEGKGKITDMLSQEATLCCRAAGGHNAGHTIVHDNITYDFHILPSGLVSPSCVNLIGAGTVVHVPSFFKELTSLEEKGLKDAGKRIFISDRAHVCFDLHSVVDGLEEAKLGGRKVGTTGKGIGPCYSDKAARRGVRIGEIMDEAVFERKLRSLHAGYTARFGELEYDVEEEIGRFKEYRKRLVPYVVDQLAFFKQYKDSPNTLVEGANALMLDLDHGTYPYVTSSSTGLGGAVQALSLNPTSITSVIGVVKAYTTRVGSGPFPSEQLNEYGDKLQSVGREFGVTTGRRRRCGWFDLVLCRYSHAINHYTALNLTKLDILDDFDEIKVAVAYVLPDGTRLTDTYPADAAVLEKVKVEYVTLPGWKSNTMGVKKYEDLPANARAYIEYIERELGGVPVKWIGTGPARDHMICRE</sequence>
<feature type="binding site" evidence="10">
    <location>
        <position position="301"/>
    </location>
    <ligand>
        <name>GTP</name>
        <dbReference type="ChEBI" id="CHEBI:37565"/>
    </ligand>
</feature>
<feature type="binding site" evidence="10">
    <location>
        <position position="144"/>
    </location>
    <ligand>
        <name>IMP</name>
        <dbReference type="ChEBI" id="CHEBI:58053"/>
        <note>ligand shared between dimeric partners</note>
    </ligand>
</feature>
<keyword evidence="6 10" id="KW-0547">Nucleotide-binding</keyword>
<reference evidence="15" key="4">
    <citation type="submission" date="2020-04" db="EMBL/GenBank/DDBJ databases">
        <authorList>
            <person name="Santos R.A.C."/>
            <person name="Steenwyk J.L."/>
            <person name="Rivero-Menendez O."/>
            <person name="Mead M.E."/>
            <person name="Silva L.P."/>
            <person name="Bastos R.W."/>
            <person name="Alastruey-Izquierdo A."/>
            <person name="Goldman G.H."/>
            <person name="Rokas A."/>
        </authorList>
    </citation>
    <scope>NUCLEOTIDE SEQUENCE</scope>
    <source>
        <strain evidence="15">CNM-CM8927</strain>
    </source>
</reference>
<dbReference type="Gene3D" id="1.10.300.10">
    <property type="entry name" value="Adenylosuccinate Synthetase, subunit A, domain 2"/>
    <property type="match status" value="1"/>
</dbReference>
<evidence type="ECO:0000256" key="12">
    <source>
        <dbReference type="RuleBase" id="RU000520"/>
    </source>
</evidence>
<keyword evidence="17" id="KW-1185">Reference proteome</keyword>
<dbReference type="InterPro" id="IPR018220">
    <property type="entry name" value="Adenylosuccin_syn_GTP-bd"/>
</dbReference>
<feature type="binding site" evidence="10">
    <location>
        <begin position="12"/>
        <end position="18"/>
    </location>
    <ligand>
        <name>GTP</name>
        <dbReference type="ChEBI" id="CHEBI:37565"/>
    </ligand>
</feature>
<evidence type="ECO:0000256" key="5">
    <source>
        <dbReference type="ARBA" id="ARBA00022723"/>
    </source>
</evidence>
<feature type="binding site" evidence="10">
    <location>
        <begin position="13"/>
        <end position="16"/>
    </location>
    <ligand>
        <name>IMP</name>
        <dbReference type="ChEBI" id="CHEBI:58053"/>
    </ligand>
</feature>
<dbReference type="Proteomes" id="UP000465220">
    <property type="component" value="Unassembled WGS sequence"/>
</dbReference>
<feature type="binding site" evidence="10">
    <location>
        <begin position="40"/>
        <end position="42"/>
    </location>
    <ligand>
        <name>GTP</name>
        <dbReference type="ChEBI" id="CHEBI:37565"/>
    </ligand>
</feature>
<feature type="binding site" evidence="10">
    <location>
        <position position="299"/>
    </location>
    <ligand>
        <name>IMP</name>
        <dbReference type="ChEBI" id="CHEBI:58053"/>
    </ligand>
</feature>
<feature type="binding site" evidence="10">
    <location>
        <begin position="295"/>
        <end position="301"/>
    </location>
    <ligand>
        <name>substrate</name>
    </ligand>
</feature>
<feature type="binding site" evidence="10">
    <location>
        <position position="40"/>
    </location>
    <ligand>
        <name>Mg(2+)</name>
        <dbReference type="ChEBI" id="CHEBI:18420"/>
    </ligand>
</feature>
<evidence type="ECO:0000313" key="15">
    <source>
        <dbReference type="EMBL" id="KAF4202245.1"/>
    </source>
</evidence>
<evidence type="ECO:0000313" key="14">
    <source>
        <dbReference type="EMBL" id="GFF91523.1"/>
    </source>
</evidence>
<feature type="active site" evidence="11">
    <location>
        <position position="141"/>
    </location>
</feature>
<evidence type="ECO:0000256" key="10">
    <source>
        <dbReference type="HAMAP-Rule" id="MF_03125"/>
    </source>
</evidence>
<dbReference type="SMART" id="SM00788">
    <property type="entry name" value="Adenylsucc_synt"/>
    <property type="match status" value="1"/>
</dbReference>
<comment type="function">
    <text evidence="12">Plays an important role in the de novo pathway of purine nucleotide biosynthesis.</text>
</comment>
<proteinExistence type="inferred from homology"/>
<reference evidence="13 16" key="1">
    <citation type="submission" date="2015-11" db="EMBL/GenBank/DDBJ databases">
        <title>Aspergillus lentulus strain IFM 54703T.</title>
        <authorList>
            <person name="Kusuya Y."/>
            <person name="Sakai K."/>
            <person name="Kamei K."/>
            <person name="Takahashi H."/>
            <person name="Yaguchi T."/>
        </authorList>
    </citation>
    <scope>NUCLEOTIDE SEQUENCE [LARGE SCALE GENOMIC DNA]</scope>
    <source>
        <strain evidence="13 16">IFM 54703</strain>
    </source>
</reference>
<accession>A0AAN6BLQ0</accession>
<comment type="function">
    <text evidence="1">Plays an important role in the de novo pathway and in the salvage pathway of purine nucleotide biosynthesis. Catalyzes the first committed step in the biosynthesis of AMP from IMP.</text>
</comment>
<feature type="binding site" evidence="10">
    <location>
        <begin position="38"/>
        <end position="41"/>
    </location>
    <ligand>
        <name>IMP</name>
        <dbReference type="ChEBI" id="CHEBI:58053"/>
    </ligand>
</feature>
<evidence type="ECO:0000256" key="9">
    <source>
        <dbReference type="ARBA" id="ARBA00023134"/>
    </source>
</evidence>
<dbReference type="InterPro" id="IPR042111">
    <property type="entry name" value="Adenylosuccinate_synth_dom3"/>
</dbReference>
<dbReference type="EMBL" id="JAAAPU010000111">
    <property type="protein sequence ID" value="KAF4202245.1"/>
    <property type="molecule type" value="Genomic_DNA"/>
</dbReference>
<dbReference type="InterPro" id="IPR033128">
    <property type="entry name" value="Adenylosuccin_syn_Lys_AS"/>
</dbReference>
<dbReference type="FunFam" id="3.90.170.10:FF:000001">
    <property type="entry name" value="Adenylosuccinate synthetase"/>
    <property type="match status" value="1"/>
</dbReference>
<feature type="binding site" evidence="10">
    <location>
        <begin position="412"/>
        <end position="414"/>
    </location>
    <ligand>
        <name>GTP</name>
        <dbReference type="ChEBI" id="CHEBI:37565"/>
    </ligand>
</feature>
<feature type="active site" description="Proton acceptor" evidence="10">
    <location>
        <position position="13"/>
    </location>
</feature>
<dbReference type="Gene3D" id="3.90.170.10">
    <property type="entry name" value="Adenylosuccinate Synthetase, subunit A, domain 3"/>
    <property type="match status" value="1"/>
</dbReference>
<comment type="function">
    <text evidence="10">Plays an important role in the de novo pathway and in the salvage pathway of purine nucleotide biosynthesis. Catalyzes the first commited step in the biosynthesis of AMP from IMP.</text>
</comment>
<evidence type="ECO:0000256" key="7">
    <source>
        <dbReference type="ARBA" id="ARBA00022755"/>
    </source>
</evidence>
<dbReference type="GO" id="GO:0005737">
    <property type="term" value="C:cytoplasm"/>
    <property type="evidence" value="ECO:0007669"/>
    <property type="project" value="UniProtKB-SubCell"/>
</dbReference>
<dbReference type="Pfam" id="PF00709">
    <property type="entry name" value="Adenylsucc_synt"/>
    <property type="match status" value="1"/>
</dbReference>